<dbReference type="OrthoDB" id="676979at2759"/>
<organism evidence="1 2">
    <name type="scientific">Culex quinquefasciatus</name>
    <name type="common">Southern house mosquito</name>
    <name type="synonym">Culex pungens</name>
    <dbReference type="NCBI Taxonomy" id="7176"/>
    <lineage>
        <taxon>Eukaryota</taxon>
        <taxon>Metazoa</taxon>
        <taxon>Ecdysozoa</taxon>
        <taxon>Arthropoda</taxon>
        <taxon>Hexapoda</taxon>
        <taxon>Insecta</taxon>
        <taxon>Pterygota</taxon>
        <taxon>Neoptera</taxon>
        <taxon>Endopterygota</taxon>
        <taxon>Diptera</taxon>
        <taxon>Nematocera</taxon>
        <taxon>Culicoidea</taxon>
        <taxon>Culicidae</taxon>
        <taxon>Culicinae</taxon>
        <taxon>Culicini</taxon>
        <taxon>Culex</taxon>
        <taxon>Culex</taxon>
    </lineage>
</organism>
<dbReference type="Pfam" id="PF12799">
    <property type="entry name" value="LRR_4"/>
    <property type="match status" value="1"/>
</dbReference>
<evidence type="ECO:0000313" key="1">
    <source>
        <dbReference type="EnsemblMetazoa" id="CPIJ007509-PA"/>
    </source>
</evidence>
<dbReference type="SMART" id="SM00369">
    <property type="entry name" value="LRR_TYP"/>
    <property type="match status" value="3"/>
</dbReference>
<dbReference type="PROSITE" id="PS51450">
    <property type="entry name" value="LRR"/>
    <property type="match status" value="2"/>
</dbReference>
<dbReference type="Proteomes" id="UP000002320">
    <property type="component" value="Unassembled WGS sequence"/>
</dbReference>
<dbReference type="VEuPathDB" id="VectorBase:CQUJHB010887"/>
<dbReference type="InterPro" id="IPR032675">
    <property type="entry name" value="LRR_dom_sf"/>
</dbReference>
<evidence type="ECO:0000313" key="2">
    <source>
        <dbReference type="Proteomes" id="UP000002320"/>
    </source>
</evidence>
<dbReference type="PRINTS" id="PR00019">
    <property type="entry name" value="LEURICHRPT"/>
</dbReference>
<dbReference type="InterPro" id="IPR025875">
    <property type="entry name" value="Leu-rich_rpt_4"/>
</dbReference>
<sequence>MLVLCGSFFLSEQSLQLFFIAGQEFQCSLEKIDSSEDEHCVFRDVNLKAATSGVKFSYPAGAPKPTHVAFLSSSMKQVPSNFLNLAGAELKVLRVESCGLQSVTIGSGLEALYAKDNTIQTIIVHQSGPDGPLRTLDLSGNSLKDISNVTKCQALETLNLGGNDLGDTLELNKFKGMNNLRKLDLSNNAINYIDNTGNTNLESLEDLDLSHNNILPSDLNIQIFYPLTKLQTLRLNDNLMAQLDYNLLLSIKSLKTVYLNGNNFDCSYLERALQHLQTNNLQTPPGGPYPCKTKIMDGFCCTGPVPTKPTAPAPIDPKTTTERANVPPTPVPDSAKDGDNDAGSAPSWLWFGVGAGVAALVIAAIVGFVVWKNQQKKAATNYRVPPGNLELS</sequence>
<dbReference type="Pfam" id="PF13855">
    <property type="entry name" value="LRR_8"/>
    <property type="match status" value="1"/>
</dbReference>
<name>A0A1S4JJY5_CULQU</name>
<protein>
    <submittedName>
        <fullName evidence="1">Uncharacterized protein</fullName>
    </submittedName>
</protein>
<reference evidence="1" key="1">
    <citation type="submission" date="2020-05" db="UniProtKB">
        <authorList>
            <consortium name="EnsemblMetazoa"/>
        </authorList>
    </citation>
    <scope>IDENTIFICATION</scope>
    <source>
        <strain evidence="1">JHB</strain>
    </source>
</reference>
<dbReference type="InParanoid" id="A0A1S4JJY5"/>
<proteinExistence type="predicted"/>
<dbReference type="InterPro" id="IPR001611">
    <property type="entry name" value="Leu-rich_rpt"/>
</dbReference>
<dbReference type="PANTHER" id="PTHR24366">
    <property type="entry name" value="IG(IMMUNOGLOBULIN) AND LRR(LEUCINE RICH REPEAT) DOMAINS"/>
    <property type="match status" value="1"/>
</dbReference>
<dbReference type="SUPFAM" id="SSF52058">
    <property type="entry name" value="L domain-like"/>
    <property type="match status" value="1"/>
</dbReference>
<dbReference type="EnsemblMetazoa" id="CPIJ007509-RA">
    <property type="protein sequence ID" value="CPIJ007509-PA"/>
    <property type="gene ID" value="CPIJ007509"/>
</dbReference>
<keyword evidence="2" id="KW-1185">Reference proteome</keyword>
<dbReference type="InterPro" id="IPR003591">
    <property type="entry name" value="Leu-rich_rpt_typical-subtyp"/>
</dbReference>
<accession>A0A1S4JJY5</accession>
<dbReference type="VEuPathDB" id="VectorBase:CPIJ007509"/>
<dbReference type="Gene3D" id="3.80.10.10">
    <property type="entry name" value="Ribonuclease Inhibitor"/>
    <property type="match status" value="1"/>
</dbReference>
<dbReference type="PANTHER" id="PTHR24366:SF96">
    <property type="entry name" value="LEUCINE RICH REPEAT CONTAINING 53"/>
    <property type="match status" value="1"/>
</dbReference>
<dbReference type="AlphaFoldDB" id="A0A1S4JJY5"/>